<feature type="transmembrane region" description="Helical" evidence="12">
    <location>
        <begin position="138"/>
        <end position="157"/>
    </location>
</feature>
<sequence length="237" mass="26206">MEIKGNDVTANSASLQESVSLCNRVSTIANLLLHQLIAVVTGLVLWVLFAHLNINQYILWHAVLLVIAFLPLMSGGILCFSSNNVWLQGINRSTRYYIHGIFLTGAVISMTVGISLEIYSRRQSGKLHFQTNHSITGLVSWISAFISCLLGLASFYSRRLKNIVKPVHLKLLHSLFALASFAIGIASLCLGFEKKSYALHVTETQLSASQWMVIIIAVFIGLSALRDIVRHVKAICR</sequence>
<keyword evidence="4" id="KW-0349">Heme</keyword>
<evidence type="ECO:0000256" key="3">
    <source>
        <dbReference type="ARBA" id="ARBA00022448"/>
    </source>
</evidence>
<evidence type="ECO:0000256" key="9">
    <source>
        <dbReference type="ARBA" id="ARBA00023004"/>
    </source>
</evidence>
<comment type="subcellular location">
    <subcellularLocation>
        <location evidence="2">Membrane</location>
        <topology evidence="2">Multi-pass membrane protein</topology>
    </subcellularLocation>
</comment>
<gene>
    <name evidence="14" type="ORF">ACAOBT_LOCUS30001</name>
</gene>
<dbReference type="GO" id="GO:0016020">
    <property type="term" value="C:membrane"/>
    <property type="evidence" value="ECO:0007669"/>
    <property type="project" value="UniProtKB-SubCell"/>
</dbReference>
<keyword evidence="15" id="KW-1185">Reference proteome</keyword>
<evidence type="ECO:0000256" key="7">
    <source>
        <dbReference type="ARBA" id="ARBA00022982"/>
    </source>
</evidence>
<organism evidence="14 15">
    <name type="scientific">Acanthoscelides obtectus</name>
    <name type="common">Bean weevil</name>
    <name type="synonym">Bruchus obtectus</name>
    <dbReference type="NCBI Taxonomy" id="200917"/>
    <lineage>
        <taxon>Eukaryota</taxon>
        <taxon>Metazoa</taxon>
        <taxon>Ecdysozoa</taxon>
        <taxon>Arthropoda</taxon>
        <taxon>Hexapoda</taxon>
        <taxon>Insecta</taxon>
        <taxon>Pterygota</taxon>
        <taxon>Neoptera</taxon>
        <taxon>Endopterygota</taxon>
        <taxon>Coleoptera</taxon>
        <taxon>Polyphaga</taxon>
        <taxon>Cucujiformia</taxon>
        <taxon>Chrysomeloidea</taxon>
        <taxon>Chrysomelidae</taxon>
        <taxon>Bruchinae</taxon>
        <taxon>Bruchini</taxon>
        <taxon>Acanthoscelides</taxon>
    </lineage>
</organism>
<feature type="transmembrane region" description="Helical" evidence="12">
    <location>
        <begin position="169"/>
        <end position="188"/>
    </location>
</feature>
<keyword evidence="9" id="KW-0408">Iron</keyword>
<dbReference type="EC" id="7.2.1.3" evidence="11"/>
<evidence type="ECO:0000256" key="6">
    <source>
        <dbReference type="ARBA" id="ARBA00022723"/>
    </source>
</evidence>
<keyword evidence="8 12" id="KW-1133">Transmembrane helix</keyword>
<evidence type="ECO:0000256" key="11">
    <source>
        <dbReference type="ARBA" id="ARBA00024225"/>
    </source>
</evidence>
<dbReference type="Pfam" id="PF03188">
    <property type="entry name" value="Cytochrom_B561"/>
    <property type="match status" value="1"/>
</dbReference>
<dbReference type="OrthoDB" id="432881at2759"/>
<feature type="transmembrane region" description="Helical" evidence="12">
    <location>
        <begin position="58"/>
        <end position="80"/>
    </location>
</feature>
<feature type="transmembrane region" description="Helical" evidence="12">
    <location>
        <begin position="208"/>
        <end position="229"/>
    </location>
</feature>
<accession>A0A9P0Q2E6</accession>
<evidence type="ECO:0000313" key="15">
    <source>
        <dbReference type="Proteomes" id="UP001152888"/>
    </source>
</evidence>
<dbReference type="PROSITE" id="PS50939">
    <property type="entry name" value="CYTOCHROME_B561"/>
    <property type="match status" value="1"/>
</dbReference>
<evidence type="ECO:0000256" key="10">
    <source>
        <dbReference type="ARBA" id="ARBA00023136"/>
    </source>
</evidence>
<dbReference type="PANTHER" id="PTHR15422:SF43">
    <property type="entry name" value="ASCORBATE FERRIREDUCTASE (TRANSMEMBRANE)"/>
    <property type="match status" value="1"/>
</dbReference>
<dbReference type="GO" id="GO:0046872">
    <property type="term" value="F:metal ion binding"/>
    <property type="evidence" value="ECO:0007669"/>
    <property type="project" value="UniProtKB-KW"/>
</dbReference>
<dbReference type="Gene3D" id="1.20.120.1770">
    <property type="match status" value="1"/>
</dbReference>
<dbReference type="GO" id="GO:0140575">
    <property type="term" value="F:transmembrane monodehydroascorbate reductase activity"/>
    <property type="evidence" value="ECO:0007669"/>
    <property type="project" value="InterPro"/>
</dbReference>
<comment type="cofactor">
    <cofactor evidence="1">
        <name>heme b</name>
        <dbReference type="ChEBI" id="CHEBI:60344"/>
    </cofactor>
</comment>
<evidence type="ECO:0000256" key="4">
    <source>
        <dbReference type="ARBA" id="ARBA00022617"/>
    </source>
</evidence>
<protein>
    <recommendedName>
        <fullName evidence="11">ascorbate ferrireductase (transmembrane)</fullName>
        <ecNumber evidence="11">7.2.1.3</ecNumber>
    </recommendedName>
</protein>
<feature type="transmembrane region" description="Helical" evidence="12">
    <location>
        <begin position="96"/>
        <end position="118"/>
    </location>
</feature>
<dbReference type="Proteomes" id="UP001152888">
    <property type="component" value="Unassembled WGS sequence"/>
</dbReference>
<dbReference type="SMART" id="SM00665">
    <property type="entry name" value="B561"/>
    <property type="match status" value="1"/>
</dbReference>
<dbReference type="InterPro" id="IPR045150">
    <property type="entry name" value="CYB561D1/2"/>
</dbReference>
<dbReference type="GO" id="GO:0140571">
    <property type="term" value="F:transmembrane ascorbate ferrireductase activity"/>
    <property type="evidence" value="ECO:0007669"/>
    <property type="project" value="UniProtKB-EC"/>
</dbReference>
<name>A0A9P0Q2E6_ACAOB</name>
<reference evidence="14" key="1">
    <citation type="submission" date="2022-03" db="EMBL/GenBank/DDBJ databases">
        <authorList>
            <person name="Sayadi A."/>
        </authorList>
    </citation>
    <scope>NUCLEOTIDE SEQUENCE</scope>
</reference>
<keyword evidence="7" id="KW-0249">Electron transport</keyword>
<comment type="caution">
    <text evidence="14">The sequence shown here is derived from an EMBL/GenBank/DDBJ whole genome shotgun (WGS) entry which is preliminary data.</text>
</comment>
<keyword evidence="5 12" id="KW-0812">Transmembrane</keyword>
<evidence type="ECO:0000256" key="8">
    <source>
        <dbReference type="ARBA" id="ARBA00022989"/>
    </source>
</evidence>
<evidence type="ECO:0000259" key="13">
    <source>
        <dbReference type="PROSITE" id="PS50939"/>
    </source>
</evidence>
<dbReference type="PANTHER" id="PTHR15422">
    <property type="entry name" value="OS05G0565100 PROTEIN"/>
    <property type="match status" value="1"/>
</dbReference>
<evidence type="ECO:0000256" key="2">
    <source>
        <dbReference type="ARBA" id="ARBA00004141"/>
    </source>
</evidence>
<keyword evidence="6" id="KW-0479">Metal-binding</keyword>
<proteinExistence type="predicted"/>
<feature type="transmembrane region" description="Helical" evidence="12">
    <location>
        <begin position="31"/>
        <end position="52"/>
    </location>
</feature>
<evidence type="ECO:0000256" key="5">
    <source>
        <dbReference type="ARBA" id="ARBA00022692"/>
    </source>
</evidence>
<evidence type="ECO:0000256" key="12">
    <source>
        <dbReference type="SAM" id="Phobius"/>
    </source>
</evidence>
<keyword evidence="10 12" id="KW-0472">Membrane</keyword>
<dbReference type="InterPro" id="IPR006593">
    <property type="entry name" value="Cyt_b561/ferric_Rdtase_TM"/>
</dbReference>
<dbReference type="EMBL" id="CAKOFQ010007782">
    <property type="protein sequence ID" value="CAH2008072.1"/>
    <property type="molecule type" value="Genomic_DNA"/>
</dbReference>
<feature type="domain" description="Cytochrome b561" evidence="13">
    <location>
        <begin position="25"/>
        <end position="229"/>
    </location>
</feature>
<evidence type="ECO:0000313" key="14">
    <source>
        <dbReference type="EMBL" id="CAH2008072.1"/>
    </source>
</evidence>
<dbReference type="AlphaFoldDB" id="A0A9P0Q2E6"/>
<keyword evidence="3" id="KW-0813">Transport</keyword>
<evidence type="ECO:0000256" key="1">
    <source>
        <dbReference type="ARBA" id="ARBA00001970"/>
    </source>
</evidence>